<feature type="region of interest" description="Disordered" evidence="1">
    <location>
        <begin position="68"/>
        <end position="90"/>
    </location>
</feature>
<evidence type="ECO:0000313" key="2">
    <source>
        <dbReference type="EMBL" id="KGE02669.1"/>
    </source>
</evidence>
<dbReference type="HOGENOM" id="CLU_2436728_0_0_6"/>
<keyword evidence="3" id="KW-1185">Reference proteome</keyword>
<dbReference type="STRING" id="1265313.HRUBRA_02647"/>
<dbReference type="OrthoDB" id="9803916at2"/>
<protein>
    <submittedName>
        <fullName evidence="2">Uncharacterized protein</fullName>
    </submittedName>
</protein>
<dbReference type="RefSeq" id="WP_035514037.1">
    <property type="nucleotide sequence ID" value="NZ_KN234747.1"/>
</dbReference>
<sequence length="90" mass="10140">MHSFSVDRVAIHHGDKWQPPFTTPAALFAGFDPSHFESVRHELPAATYPASNDRLLVPLRFGGCPYASIDRDRDQHHPRYDAARQQGETA</sequence>
<gene>
    <name evidence="2" type="ORF">HRUBRA_02647</name>
</gene>
<comment type="caution">
    <text evidence="2">The sequence shown here is derived from an EMBL/GenBank/DDBJ whole genome shotgun (WGS) entry which is preliminary data.</text>
</comment>
<accession>A0A095WVJ8</accession>
<organism evidence="2 3">
    <name type="scientific">Pseudohaliea rubra DSM 19751</name>
    <dbReference type="NCBI Taxonomy" id="1265313"/>
    <lineage>
        <taxon>Bacteria</taxon>
        <taxon>Pseudomonadati</taxon>
        <taxon>Pseudomonadota</taxon>
        <taxon>Gammaproteobacteria</taxon>
        <taxon>Cellvibrionales</taxon>
        <taxon>Halieaceae</taxon>
        <taxon>Pseudohaliea</taxon>
    </lineage>
</organism>
<name>A0A095WVJ8_9GAMM</name>
<feature type="compositionally biased region" description="Basic and acidic residues" evidence="1">
    <location>
        <begin position="69"/>
        <end position="82"/>
    </location>
</feature>
<evidence type="ECO:0000313" key="3">
    <source>
        <dbReference type="Proteomes" id="UP000029640"/>
    </source>
</evidence>
<reference evidence="2 3" key="1">
    <citation type="journal article" date="2014" name="Genome Announc.">
        <title>Genome Sequence of Gammaproteobacterial Pseudohaliea rubra Type Strain DSM 19751, Isolated from Coastal Seawater of the Mediterranean Sea.</title>
        <authorList>
            <person name="Spring S."/>
            <person name="Fiebig A."/>
            <person name="Riedel T."/>
            <person name="Goker M."/>
            <person name="Klenk H.P."/>
        </authorList>
    </citation>
    <scope>NUCLEOTIDE SEQUENCE [LARGE SCALE GENOMIC DNA]</scope>
    <source>
        <strain evidence="2 3">DSM 19751</strain>
    </source>
</reference>
<evidence type="ECO:0000256" key="1">
    <source>
        <dbReference type="SAM" id="MobiDB-lite"/>
    </source>
</evidence>
<proteinExistence type="predicted"/>
<dbReference type="Proteomes" id="UP000029640">
    <property type="component" value="Unassembled WGS sequence"/>
</dbReference>
<dbReference type="EMBL" id="AUVB01000085">
    <property type="protein sequence ID" value="KGE02669.1"/>
    <property type="molecule type" value="Genomic_DNA"/>
</dbReference>
<dbReference type="AlphaFoldDB" id="A0A095WVJ8"/>